<dbReference type="InterPro" id="IPR036890">
    <property type="entry name" value="HATPase_C_sf"/>
</dbReference>
<dbReference type="PANTHER" id="PTHR44936">
    <property type="entry name" value="SENSOR PROTEIN CREC"/>
    <property type="match status" value="1"/>
</dbReference>
<evidence type="ECO:0000256" key="15">
    <source>
        <dbReference type="SAM" id="Phobius"/>
    </source>
</evidence>
<evidence type="ECO:0000256" key="3">
    <source>
        <dbReference type="ARBA" id="ARBA00012438"/>
    </source>
</evidence>
<proteinExistence type="predicted"/>
<keyword evidence="4" id="KW-1003">Cell membrane</keyword>
<keyword evidence="7 18" id="KW-0808">Transferase</keyword>
<evidence type="ECO:0000256" key="9">
    <source>
        <dbReference type="ARBA" id="ARBA00022741"/>
    </source>
</evidence>
<dbReference type="Gene3D" id="3.30.565.10">
    <property type="entry name" value="Histidine kinase-like ATPase, C-terminal domain"/>
    <property type="match status" value="1"/>
</dbReference>
<feature type="domain" description="Histidine kinase" evidence="16">
    <location>
        <begin position="240"/>
        <end position="444"/>
    </location>
</feature>
<dbReference type="SMART" id="SM00387">
    <property type="entry name" value="HATPase_c"/>
    <property type="match status" value="1"/>
</dbReference>
<keyword evidence="14 15" id="KW-0472">Membrane</keyword>
<dbReference type="Pfam" id="PF02518">
    <property type="entry name" value="HATPase_c"/>
    <property type="match status" value="1"/>
</dbReference>
<evidence type="ECO:0000256" key="4">
    <source>
        <dbReference type="ARBA" id="ARBA00022475"/>
    </source>
</evidence>
<keyword evidence="10" id="KW-0418">Kinase</keyword>
<evidence type="ECO:0000256" key="11">
    <source>
        <dbReference type="ARBA" id="ARBA00022840"/>
    </source>
</evidence>
<evidence type="ECO:0000256" key="12">
    <source>
        <dbReference type="ARBA" id="ARBA00022989"/>
    </source>
</evidence>
<dbReference type="GO" id="GO:0000155">
    <property type="term" value="F:phosphorelay sensor kinase activity"/>
    <property type="evidence" value="ECO:0007669"/>
    <property type="project" value="InterPro"/>
</dbReference>
<dbReference type="Pfam" id="PF00672">
    <property type="entry name" value="HAMP"/>
    <property type="match status" value="1"/>
</dbReference>
<sequence length="444" mass="48820">MVFSWLKKYMPRGLYGRAVLILLVPIVVLQLVVLIAFSQRYFSDVTRQLMRGVQAEVSFYTDGLENLDAAVLPEVLVALDMKLGFTSSFGDDVAPVQTRRPWYDFSGILITSTLIENVPNIEGVDLTTNDRLVQLSIATRAGRLGLAIPRERASARNPHQLILMTTVTSVIMAFVASIFLRNQLRPIRRLARAAEAFGRGRNEPYRLAGALEVRAAGAAFVDMRARIERHLEQRTLILSGVSHDLRTPLTRMKLSLSLLQVDPSLDDDIAAMQEDLLEMERLLDEFLAFTRADALDAPQTVDANVILSAAHTRAVRAGGQVELYACDLGETMMSARPDALARALDNLISNALRYGKRARLSLTVHERSVVFSVEDDGPGIVASDREKALQPFVRLDEARNQNRGSGVGLGLAIATDIARKHGGSLRLGDSVELGGLKVDLVIAR</sequence>
<evidence type="ECO:0000259" key="16">
    <source>
        <dbReference type="PROSITE" id="PS50109"/>
    </source>
</evidence>
<dbReference type="CDD" id="cd00082">
    <property type="entry name" value="HisKA"/>
    <property type="match status" value="1"/>
</dbReference>
<evidence type="ECO:0000256" key="2">
    <source>
        <dbReference type="ARBA" id="ARBA00004429"/>
    </source>
</evidence>
<dbReference type="STRING" id="658057.SAMN04488032_109130"/>
<evidence type="ECO:0000313" key="18">
    <source>
        <dbReference type="EMBL" id="SLN54597.1"/>
    </source>
</evidence>
<evidence type="ECO:0000256" key="1">
    <source>
        <dbReference type="ARBA" id="ARBA00000085"/>
    </source>
</evidence>
<feature type="domain" description="HAMP" evidence="17">
    <location>
        <begin position="181"/>
        <end position="232"/>
    </location>
</feature>
<keyword evidence="19" id="KW-1185">Reference proteome</keyword>
<dbReference type="InterPro" id="IPR005467">
    <property type="entry name" value="His_kinase_dom"/>
</dbReference>
<dbReference type="SUPFAM" id="SSF55874">
    <property type="entry name" value="ATPase domain of HSP90 chaperone/DNA topoisomerase II/histidine kinase"/>
    <property type="match status" value="1"/>
</dbReference>
<evidence type="ECO:0000256" key="14">
    <source>
        <dbReference type="ARBA" id="ARBA00023136"/>
    </source>
</evidence>
<reference evidence="18 19" key="1">
    <citation type="submission" date="2017-03" db="EMBL/GenBank/DDBJ databases">
        <authorList>
            <person name="Afonso C.L."/>
            <person name="Miller P.J."/>
            <person name="Scott M.A."/>
            <person name="Spackman E."/>
            <person name="Goraichik I."/>
            <person name="Dimitrov K.M."/>
            <person name="Suarez D.L."/>
            <person name="Swayne D.E."/>
        </authorList>
    </citation>
    <scope>NUCLEOTIDE SEQUENCE [LARGE SCALE GENOMIC DNA]</scope>
    <source>
        <strain evidence="18 19">CECT 7971</strain>
    </source>
</reference>
<dbReference type="SMART" id="SM00388">
    <property type="entry name" value="HisKA"/>
    <property type="match status" value="1"/>
</dbReference>
<evidence type="ECO:0000256" key="5">
    <source>
        <dbReference type="ARBA" id="ARBA00022519"/>
    </source>
</evidence>
<dbReference type="InterPro" id="IPR003594">
    <property type="entry name" value="HATPase_dom"/>
</dbReference>
<keyword evidence="8 15" id="KW-0812">Transmembrane</keyword>
<feature type="transmembrane region" description="Helical" evidence="15">
    <location>
        <begin position="14"/>
        <end position="37"/>
    </location>
</feature>
<dbReference type="InterPro" id="IPR003661">
    <property type="entry name" value="HisK_dim/P_dom"/>
</dbReference>
<dbReference type="SUPFAM" id="SSF47384">
    <property type="entry name" value="Homodimeric domain of signal transducing histidine kinase"/>
    <property type="match status" value="1"/>
</dbReference>
<keyword evidence="6" id="KW-0597">Phosphoprotein</keyword>
<comment type="subcellular location">
    <subcellularLocation>
        <location evidence="2">Cell inner membrane</location>
        <topology evidence="2">Multi-pass membrane protein</topology>
    </subcellularLocation>
</comment>
<keyword evidence="5" id="KW-0997">Cell inner membrane</keyword>
<dbReference type="GO" id="GO:0005524">
    <property type="term" value="F:ATP binding"/>
    <property type="evidence" value="ECO:0007669"/>
    <property type="project" value="UniProtKB-KW"/>
</dbReference>
<keyword evidence="11" id="KW-0067">ATP-binding</keyword>
<name>A0A1Y5T2W8_9RHOB</name>
<evidence type="ECO:0000256" key="13">
    <source>
        <dbReference type="ARBA" id="ARBA00023012"/>
    </source>
</evidence>
<dbReference type="PROSITE" id="PS50109">
    <property type="entry name" value="HIS_KIN"/>
    <property type="match status" value="1"/>
</dbReference>
<evidence type="ECO:0000259" key="17">
    <source>
        <dbReference type="PROSITE" id="PS50885"/>
    </source>
</evidence>
<keyword evidence="12 15" id="KW-1133">Transmembrane helix</keyword>
<dbReference type="InterPro" id="IPR050980">
    <property type="entry name" value="2C_sensor_his_kinase"/>
</dbReference>
<keyword evidence="9" id="KW-0547">Nucleotide-binding</keyword>
<evidence type="ECO:0000256" key="6">
    <source>
        <dbReference type="ARBA" id="ARBA00022553"/>
    </source>
</evidence>
<gene>
    <name evidence="18" type="primary">envZ</name>
    <name evidence="18" type="ORF">PAM7971_02821</name>
</gene>
<evidence type="ECO:0000256" key="8">
    <source>
        <dbReference type="ARBA" id="ARBA00022692"/>
    </source>
</evidence>
<dbReference type="PRINTS" id="PR00344">
    <property type="entry name" value="BCTRLSENSOR"/>
</dbReference>
<dbReference type="Proteomes" id="UP000193307">
    <property type="component" value="Unassembled WGS sequence"/>
</dbReference>
<comment type="catalytic activity">
    <reaction evidence="1">
        <text>ATP + protein L-histidine = ADP + protein N-phospho-L-histidine.</text>
        <dbReference type="EC" id="2.7.13.3"/>
    </reaction>
</comment>
<evidence type="ECO:0000313" key="19">
    <source>
        <dbReference type="Proteomes" id="UP000193307"/>
    </source>
</evidence>
<dbReference type="InterPro" id="IPR004358">
    <property type="entry name" value="Sig_transdc_His_kin-like_C"/>
</dbReference>
<keyword evidence="13" id="KW-0902">Two-component regulatory system</keyword>
<feature type="transmembrane region" description="Helical" evidence="15">
    <location>
        <begin position="161"/>
        <end position="180"/>
    </location>
</feature>
<dbReference type="PANTHER" id="PTHR44936:SF5">
    <property type="entry name" value="SENSOR HISTIDINE KINASE ENVZ"/>
    <property type="match status" value="1"/>
</dbReference>
<dbReference type="EMBL" id="FWFW01000009">
    <property type="protein sequence ID" value="SLN54597.1"/>
    <property type="molecule type" value="Genomic_DNA"/>
</dbReference>
<dbReference type="PROSITE" id="PS50885">
    <property type="entry name" value="HAMP"/>
    <property type="match status" value="1"/>
</dbReference>
<dbReference type="OrthoDB" id="9804645at2"/>
<organism evidence="18 19">
    <name type="scientific">Pacificibacter marinus</name>
    <dbReference type="NCBI Taxonomy" id="658057"/>
    <lineage>
        <taxon>Bacteria</taxon>
        <taxon>Pseudomonadati</taxon>
        <taxon>Pseudomonadota</taxon>
        <taxon>Alphaproteobacteria</taxon>
        <taxon>Rhodobacterales</taxon>
        <taxon>Roseobacteraceae</taxon>
        <taxon>Pacificibacter</taxon>
    </lineage>
</organism>
<dbReference type="EC" id="2.7.13.3" evidence="3"/>
<evidence type="ECO:0000256" key="10">
    <source>
        <dbReference type="ARBA" id="ARBA00022777"/>
    </source>
</evidence>
<dbReference type="AlphaFoldDB" id="A0A1Y5T2W8"/>
<dbReference type="GO" id="GO:0005886">
    <property type="term" value="C:plasma membrane"/>
    <property type="evidence" value="ECO:0007669"/>
    <property type="project" value="UniProtKB-SubCell"/>
</dbReference>
<dbReference type="InterPro" id="IPR003660">
    <property type="entry name" value="HAMP_dom"/>
</dbReference>
<protein>
    <recommendedName>
        <fullName evidence="3">histidine kinase</fullName>
        <ecNumber evidence="3">2.7.13.3</ecNumber>
    </recommendedName>
</protein>
<dbReference type="Gene3D" id="1.10.287.130">
    <property type="match status" value="1"/>
</dbReference>
<dbReference type="InterPro" id="IPR036097">
    <property type="entry name" value="HisK_dim/P_sf"/>
</dbReference>
<accession>A0A1Y5T2W8</accession>
<evidence type="ECO:0000256" key="7">
    <source>
        <dbReference type="ARBA" id="ARBA00022679"/>
    </source>
</evidence>
<dbReference type="Pfam" id="PF00512">
    <property type="entry name" value="HisKA"/>
    <property type="match status" value="1"/>
</dbReference>